<dbReference type="Pfam" id="PF00326">
    <property type="entry name" value="Peptidase_S9"/>
    <property type="match status" value="1"/>
</dbReference>
<organism evidence="6 7">
    <name type="scientific">Didymella rabiei</name>
    <name type="common">Chickpea ascochyta blight fungus</name>
    <name type="synonym">Mycosphaerella rabiei</name>
    <dbReference type="NCBI Taxonomy" id="5454"/>
    <lineage>
        <taxon>Eukaryota</taxon>
        <taxon>Fungi</taxon>
        <taxon>Dikarya</taxon>
        <taxon>Ascomycota</taxon>
        <taxon>Pezizomycotina</taxon>
        <taxon>Dothideomycetes</taxon>
        <taxon>Pleosporomycetidae</taxon>
        <taxon>Pleosporales</taxon>
        <taxon>Pleosporineae</taxon>
        <taxon>Didymellaceae</taxon>
        <taxon>Ascochyta</taxon>
    </lineage>
</organism>
<evidence type="ECO:0000256" key="4">
    <source>
        <dbReference type="ARBA" id="ARBA00032829"/>
    </source>
</evidence>
<dbReference type="PANTHER" id="PTHR42776">
    <property type="entry name" value="SERINE PEPTIDASE S9 FAMILY MEMBER"/>
    <property type="match status" value="1"/>
</dbReference>
<dbReference type="GO" id="GO:0006508">
    <property type="term" value="P:proteolysis"/>
    <property type="evidence" value="ECO:0007669"/>
    <property type="project" value="InterPro"/>
</dbReference>
<evidence type="ECO:0000256" key="2">
    <source>
        <dbReference type="ARBA" id="ARBA00022729"/>
    </source>
</evidence>
<dbReference type="InterPro" id="IPR029058">
    <property type="entry name" value="AB_hydrolase_fold"/>
</dbReference>
<evidence type="ECO:0000256" key="1">
    <source>
        <dbReference type="ARBA" id="ARBA00010040"/>
    </source>
</evidence>
<accession>A0A163KYA5</accession>
<sequence length="434" mass="48276">MPHSFCVSHDGLFATFLQSQSSENCFDHDSVFIVSLASPKDTYRVSLFPAQQGTGAGPLNPRILSISWSSKSSSTLYAIIDEEGSMSVWKISLSQSHGTRAWKGFYMPIVRDGCTSSLFPLTAPGGQENLLVVRSTFDRAGIIEIVSMGVDCPARVDLIAEHCIPSCFATHDKISFQGAETTVSAFVHKPGSFDPKKRYALIIILHGGPNDAWRDCWARVWNPLLWTDQGYVVITPNISGSTGYGVPFASSIYQNWGNKTLRDLECLFSHMETSMPFVDLSCVVGAGYSFGGYMMNWIAGNSLSARFCALIVHAGVFSVRNLLGGDLPVIYKADFGCFPWEDPEQWAKWDPSRLCQSWRTPMFFTHGDIDYRVPISESLAAYNTCQILGVPSQFLMFPDEGHTIAKSDNLAQWQEMMIKWAERWVGDRPGKIYK</sequence>
<dbReference type="Gene3D" id="3.40.50.1820">
    <property type="entry name" value="alpha/beta hydrolase"/>
    <property type="match status" value="1"/>
</dbReference>
<dbReference type="EMBL" id="JYNV01000069">
    <property type="protein sequence ID" value="KZM27349.1"/>
    <property type="molecule type" value="Genomic_DNA"/>
</dbReference>
<reference evidence="6 7" key="1">
    <citation type="journal article" date="2016" name="Sci. Rep.">
        <title>Draft genome sequencing and secretome analysis of fungal phytopathogen Ascochyta rabiei provides insight into the necrotrophic effector repertoire.</title>
        <authorList>
            <person name="Verma S."/>
            <person name="Gazara R.K."/>
            <person name="Nizam S."/>
            <person name="Parween S."/>
            <person name="Chattopadhyay D."/>
            <person name="Verma P.K."/>
        </authorList>
    </citation>
    <scope>NUCLEOTIDE SEQUENCE [LARGE SCALE GENOMIC DNA]</scope>
    <source>
        <strain evidence="6 7">ArDII</strain>
    </source>
</reference>
<dbReference type="PANTHER" id="PTHR42776:SF13">
    <property type="entry name" value="DIPEPTIDYL-PEPTIDASE 5"/>
    <property type="match status" value="1"/>
</dbReference>
<evidence type="ECO:0000256" key="3">
    <source>
        <dbReference type="ARBA" id="ARBA00022801"/>
    </source>
</evidence>
<protein>
    <recommendedName>
        <fullName evidence="4">Dipeptidyl-peptidase V</fullName>
    </recommendedName>
</protein>
<dbReference type="STRING" id="5454.A0A163KYA5"/>
<keyword evidence="2" id="KW-0732">Signal</keyword>
<dbReference type="GO" id="GO:0004252">
    <property type="term" value="F:serine-type endopeptidase activity"/>
    <property type="evidence" value="ECO:0007669"/>
    <property type="project" value="TreeGrafter"/>
</dbReference>
<evidence type="ECO:0000313" key="6">
    <source>
        <dbReference type="EMBL" id="KZM27349.1"/>
    </source>
</evidence>
<evidence type="ECO:0000313" key="7">
    <source>
        <dbReference type="Proteomes" id="UP000076837"/>
    </source>
</evidence>
<comment type="similarity">
    <text evidence="1">Belongs to the peptidase S9C family.</text>
</comment>
<dbReference type="InterPro" id="IPR001375">
    <property type="entry name" value="Peptidase_S9_cat"/>
</dbReference>
<dbReference type="AlphaFoldDB" id="A0A163KYA5"/>
<name>A0A163KYA5_DIDRA</name>
<gene>
    <name evidence="6" type="ORF">ST47_g1510</name>
</gene>
<keyword evidence="7" id="KW-1185">Reference proteome</keyword>
<proteinExistence type="inferred from homology"/>
<comment type="caution">
    <text evidence="6">The sequence shown here is derived from an EMBL/GenBank/DDBJ whole genome shotgun (WGS) entry which is preliminary data.</text>
</comment>
<feature type="domain" description="Peptidase S9 prolyl oligopeptidase catalytic" evidence="5">
    <location>
        <begin position="221"/>
        <end position="427"/>
    </location>
</feature>
<dbReference type="Proteomes" id="UP000076837">
    <property type="component" value="Unassembled WGS sequence"/>
</dbReference>
<evidence type="ECO:0000259" key="5">
    <source>
        <dbReference type="Pfam" id="PF00326"/>
    </source>
</evidence>
<keyword evidence="3" id="KW-0378">Hydrolase</keyword>
<dbReference type="SUPFAM" id="SSF53474">
    <property type="entry name" value="alpha/beta-Hydrolases"/>
    <property type="match status" value="1"/>
</dbReference>